<dbReference type="GO" id="GO:0042393">
    <property type="term" value="F:histone binding"/>
    <property type="evidence" value="ECO:0007669"/>
    <property type="project" value="TreeGrafter"/>
</dbReference>
<dbReference type="SUPFAM" id="SSF101224">
    <property type="entry name" value="HAND domain of the nucleosome remodeling ATPase ISWI"/>
    <property type="match status" value="1"/>
</dbReference>
<evidence type="ECO:0000256" key="4">
    <source>
        <dbReference type="ARBA" id="ARBA00022801"/>
    </source>
</evidence>
<name>A0A1W0E5Z5_9MICR</name>
<dbReference type="PANTHER" id="PTHR45623:SF49">
    <property type="entry name" value="SWI_SNF-RELATED MATRIX-ASSOCIATED ACTIN-DEPENDENT REGULATOR OF CHROMATIN SUBFAMILY A MEMBER 5"/>
    <property type="match status" value="1"/>
</dbReference>
<keyword evidence="9" id="KW-0539">Nucleus</keyword>
<proteinExistence type="inferred from homology"/>
<dbReference type="PROSITE" id="PS51192">
    <property type="entry name" value="HELICASE_ATP_BIND_1"/>
    <property type="match status" value="1"/>
</dbReference>
<dbReference type="InterPro" id="IPR000330">
    <property type="entry name" value="SNF2_N"/>
</dbReference>
<dbReference type="EMBL" id="MNPJ01000019">
    <property type="protein sequence ID" value="OQS54638.1"/>
    <property type="molecule type" value="Genomic_DNA"/>
</dbReference>
<dbReference type="GO" id="GO:0005524">
    <property type="term" value="F:ATP binding"/>
    <property type="evidence" value="ECO:0007669"/>
    <property type="project" value="UniProtKB-KW"/>
</dbReference>
<keyword evidence="5" id="KW-0347">Helicase</keyword>
<dbReference type="OrthoDB" id="5857104at2759"/>
<dbReference type="Gene3D" id="1.10.10.60">
    <property type="entry name" value="Homeodomain-like"/>
    <property type="match status" value="1"/>
</dbReference>
<dbReference type="GO" id="GO:0034728">
    <property type="term" value="P:nucleosome organization"/>
    <property type="evidence" value="ECO:0007669"/>
    <property type="project" value="TreeGrafter"/>
</dbReference>
<organism evidence="12 13">
    <name type="scientific">Ecytonucleospora hepatopenaei</name>
    <dbReference type="NCBI Taxonomy" id="646526"/>
    <lineage>
        <taxon>Eukaryota</taxon>
        <taxon>Fungi</taxon>
        <taxon>Fungi incertae sedis</taxon>
        <taxon>Microsporidia</taxon>
        <taxon>Enterocytozoonidae</taxon>
        <taxon>Ecytonucleospora</taxon>
    </lineage>
</organism>
<dbReference type="InterPro" id="IPR038718">
    <property type="entry name" value="SNF2-like_sf"/>
</dbReference>
<evidence type="ECO:0000256" key="8">
    <source>
        <dbReference type="ARBA" id="ARBA00023125"/>
    </source>
</evidence>
<dbReference type="InterPro" id="IPR049730">
    <property type="entry name" value="SNF2/RAD54-like_C"/>
</dbReference>
<dbReference type="Pfam" id="PF00271">
    <property type="entry name" value="Helicase_C"/>
    <property type="match status" value="1"/>
</dbReference>
<dbReference type="GO" id="GO:0016887">
    <property type="term" value="F:ATP hydrolysis activity"/>
    <property type="evidence" value="ECO:0007669"/>
    <property type="project" value="TreeGrafter"/>
</dbReference>
<evidence type="ECO:0000256" key="5">
    <source>
        <dbReference type="ARBA" id="ARBA00022806"/>
    </source>
</evidence>
<dbReference type="GO" id="GO:0003677">
    <property type="term" value="F:DNA binding"/>
    <property type="evidence" value="ECO:0007669"/>
    <property type="project" value="UniProtKB-KW"/>
</dbReference>
<comment type="caution">
    <text evidence="12">The sequence shown here is derived from an EMBL/GenBank/DDBJ whole genome shotgun (WGS) entry which is preliminary data.</text>
</comment>
<evidence type="ECO:0000313" key="13">
    <source>
        <dbReference type="Proteomes" id="UP000192758"/>
    </source>
</evidence>
<evidence type="ECO:0000313" key="12">
    <source>
        <dbReference type="EMBL" id="OQS54638.1"/>
    </source>
</evidence>
<keyword evidence="7" id="KW-0156">Chromatin regulator</keyword>
<gene>
    <name evidence="12" type="primary">ISW2</name>
    <name evidence="12" type="ORF">EHP00_136</name>
</gene>
<dbReference type="SMART" id="SM00487">
    <property type="entry name" value="DEXDc"/>
    <property type="match status" value="1"/>
</dbReference>
<comment type="similarity">
    <text evidence="2">Belongs to the SNF2/RAD54 helicase family. SWR1 subfamily.</text>
</comment>
<dbReference type="SMART" id="SM00490">
    <property type="entry name" value="HELICc"/>
    <property type="match status" value="1"/>
</dbReference>
<keyword evidence="3" id="KW-0547">Nucleotide-binding</keyword>
<evidence type="ECO:0000256" key="1">
    <source>
        <dbReference type="ARBA" id="ARBA00004123"/>
    </source>
</evidence>
<dbReference type="InterPro" id="IPR027417">
    <property type="entry name" value="P-loop_NTPase"/>
</dbReference>
<feature type="domain" description="Helicase C-terminal" evidence="11">
    <location>
        <begin position="384"/>
        <end position="545"/>
    </location>
</feature>
<keyword evidence="6" id="KW-0067">ATP-binding</keyword>
<evidence type="ECO:0000259" key="10">
    <source>
        <dbReference type="PROSITE" id="PS51192"/>
    </source>
</evidence>
<dbReference type="InterPro" id="IPR036306">
    <property type="entry name" value="ISWI_HAND-dom_sf"/>
</dbReference>
<dbReference type="FunFam" id="3.40.50.10810:FF:000005">
    <property type="entry name" value="Photoperiod-independent early flowering 1"/>
    <property type="match status" value="1"/>
</dbReference>
<feature type="domain" description="Helicase ATP-binding" evidence="10">
    <location>
        <begin position="91"/>
        <end position="255"/>
    </location>
</feature>
<keyword evidence="13" id="KW-1185">Reference proteome</keyword>
<dbReference type="AlphaFoldDB" id="A0A1W0E5Z5"/>
<comment type="subcellular location">
    <subcellularLocation>
        <location evidence="1">Nucleus</location>
    </subcellularLocation>
</comment>
<dbReference type="GO" id="GO:0005634">
    <property type="term" value="C:nucleus"/>
    <property type="evidence" value="ECO:0007669"/>
    <property type="project" value="UniProtKB-SubCell"/>
</dbReference>
<dbReference type="Proteomes" id="UP000192758">
    <property type="component" value="Unassembled WGS sequence"/>
</dbReference>
<dbReference type="InterPro" id="IPR014001">
    <property type="entry name" value="Helicase_ATP-bd"/>
</dbReference>
<dbReference type="Gene3D" id="3.40.50.10810">
    <property type="entry name" value="Tandem AAA-ATPase domain"/>
    <property type="match status" value="1"/>
</dbReference>
<accession>A0A1W0E5Z5</accession>
<dbReference type="GO" id="GO:0004386">
    <property type="term" value="F:helicase activity"/>
    <property type="evidence" value="ECO:0007669"/>
    <property type="project" value="UniProtKB-KW"/>
</dbReference>
<dbReference type="STRING" id="646526.A0A1W0E5Z5"/>
<dbReference type="GO" id="GO:0000785">
    <property type="term" value="C:chromatin"/>
    <property type="evidence" value="ECO:0007669"/>
    <property type="project" value="TreeGrafter"/>
</dbReference>
<dbReference type="GO" id="GO:0031491">
    <property type="term" value="F:nucleosome binding"/>
    <property type="evidence" value="ECO:0007669"/>
    <property type="project" value="InterPro"/>
</dbReference>
<dbReference type="CDD" id="cd18793">
    <property type="entry name" value="SF2_C_SNF"/>
    <property type="match status" value="1"/>
</dbReference>
<keyword evidence="8" id="KW-0238">DNA-binding</keyword>
<dbReference type="PROSITE" id="PS51194">
    <property type="entry name" value="HELICASE_CTER"/>
    <property type="match status" value="1"/>
</dbReference>
<dbReference type="SUPFAM" id="SSF52540">
    <property type="entry name" value="P-loop containing nucleoside triphosphate hydrolases"/>
    <property type="match status" value="2"/>
</dbReference>
<evidence type="ECO:0000256" key="3">
    <source>
        <dbReference type="ARBA" id="ARBA00022741"/>
    </source>
</evidence>
<keyword evidence="4" id="KW-0378">Hydrolase</keyword>
<dbReference type="Gene3D" id="3.40.50.300">
    <property type="entry name" value="P-loop containing nucleotide triphosphate hydrolases"/>
    <property type="match status" value="1"/>
</dbReference>
<evidence type="ECO:0000259" key="11">
    <source>
        <dbReference type="PROSITE" id="PS51194"/>
    </source>
</evidence>
<dbReference type="Pfam" id="PF00176">
    <property type="entry name" value="SNF2-rel_dom"/>
    <property type="match status" value="1"/>
</dbReference>
<dbReference type="GO" id="GO:0140658">
    <property type="term" value="F:ATP-dependent chromatin remodeler activity"/>
    <property type="evidence" value="ECO:0007669"/>
    <property type="project" value="TreeGrafter"/>
</dbReference>
<dbReference type="VEuPathDB" id="MicrosporidiaDB:EHP00_136"/>
<evidence type="ECO:0000256" key="9">
    <source>
        <dbReference type="ARBA" id="ARBA00023242"/>
    </source>
</evidence>
<protein>
    <submittedName>
        <fullName evidence="12">ISW2</fullName>
    </submittedName>
</protein>
<dbReference type="InterPro" id="IPR001650">
    <property type="entry name" value="Helicase_C-like"/>
</dbReference>
<dbReference type="PANTHER" id="PTHR45623">
    <property type="entry name" value="CHROMODOMAIN-HELICASE-DNA-BINDING PROTEIN 3-RELATED-RELATED"/>
    <property type="match status" value="1"/>
</dbReference>
<evidence type="ECO:0000256" key="2">
    <source>
        <dbReference type="ARBA" id="ARBA00009220"/>
    </source>
</evidence>
<evidence type="ECO:0000256" key="6">
    <source>
        <dbReference type="ARBA" id="ARBA00022840"/>
    </source>
</evidence>
<evidence type="ECO:0000256" key="7">
    <source>
        <dbReference type="ARBA" id="ARBA00022853"/>
    </source>
</evidence>
<reference evidence="12 13" key="1">
    <citation type="journal article" date="2017" name="Environ. Microbiol.">
        <title>Decay of the glycolytic pathway and adaptation to intranuclear parasitism within Enterocytozoonidae microsporidia.</title>
        <authorList>
            <person name="Wiredu Boakye D."/>
            <person name="Jaroenlak P."/>
            <person name="Prachumwat A."/>
            <person name="Williams T.A."/>
            <person name="Bateman K.S."/>
            <person name="Itsathitphaisarn O."/>
            <person name="Sritunyalucksana K."/>
            <person name="Paszkiewicz K.H."/>
            <person name="Moore K.A."/>
            <person name="Stentiford G.D."/>
            <person name="Williams B.A."/>
        </authorList>
    </citation>
    <scope>NUCLEOTIDE SEQUENCE [LARGE SCALE GENOMIC DNA]</scope>
    <source>
        <strain evidence="12 13">TH1</strain>
    </source>
</reference>
<sequence length="766" mass="90059">MIKHLKRAIKIINKIFIKIYKYLFKPFMSKNILAKYKAFINDNDFVDVFMSGVSETEESHTQVESYVFPRSPEYITGTLKDYQVQGLNWLVKMHENGINCILADEMGLGKTLQSISLLGYIRFVKNERKKSLVVVPKSVLTNWENECIRFCPGLKTKVFWCSKDFIREEGKDIINKKYDVIITTYEMCISAKKYLKRISFEYLIMDEGHRLKNENSVLTTILRTFKFNHRLLLTGTPLQNNVHELWALLNFILPEVFSDSEKFEEFVKEAGNENSSMKIQKLRNVLQLFFLRREKTDVESSLAPKKYSNIYCPMTQMQREWYKGVLKRDLTDLMVAGKPNKTGLLNILMQLKKVCNHPYLFEGAEEDIETTGEDLVFNCGKMIILDKMLVSLKTKGSRVLLFSQMSRMLDIFEDYIRMRGYKYRRIDGSTDGGLRNTYINDFNKENSDIFIFILTTRAGGLGINLYTADTVILYDSDFNPYQDLQAQDRAHRIGQTKQVHVFRFITEKSIEETIVLRAQQKLKLDDVLLSTEKRKTFTISQKELLQILVSGIDDIDRQEEDADVEKQLSFEDILKIGEEKTREMEQKVTKYRAGAEEATKIDLFKFEGEDYCKRKLNKFVEENRPQFEEYTTKRMGIFKTTDFKPLYFPDYQFFPKEFFKLQEKEETLFYEGKKLSEEEQKHKEVLLSQGFVWTKKDFKTFVTMLKTFGTNKQKIIDSLPEKSDVSEYYDVFMKRYKELEDGEEIMKQVESATLKTKSLKNLKQCS</sequence>